<dbReference type="Proteomes" id="UP000713880">
    <property type="component" value="Unassembled WGS sequence"/>
</dbReference>
<comment type="function">
    <text evidence="2">Could be involved in insertion of integral membrane proteins into the membrane.</text>
</comment>
<keyword evidence="4" id="KW-1185">Reference proteome</keyword>
<dbReference type="PANTHER" id="PTHR33383:SF1">
    <property type="entry name" value="MEMBRANE PROTEIN INSERTION EFFICIENCY FACTOR-RELATED"/>
    <property type="match status" value="1"/>
</dbReference>
<accession>A0A938X4I9</accession>
<dbReference type="AlphaFoldDB" id="A0A938X4I9"/>
<sequence>MKKIMIKCIRFYQKYLSCLKGYSTCIYYPTCSQYAIEAIQKYGALKGGALAVWRILRCNPFAKGGYDPVP</sequence>
<dbReference type="RefSeq" id="WP_204909505.1">
    <property type="nucleotide sequence ID" value="NZ_JACJLV010000038.1"/>
</dbReference>
<reference evidence="3" key="2">
    <citation type="journal article" date="2021" name="Sci. Rep.">
        <title>The distribution of antibiotic resistance genes in chicken gut microbiota commensals.</title>
        <authorList>
            <person name="Juricova H."/>
            <person name="Matiasovicova J."/>
            <person name="Kubasova T."/>
            <person name="Cejkova D."/>
            <person name="Rychlik I."/>
        </authorList>
    </citation>
    <scope>NUCLEOTIDE SEQUENCE</scope>
    <source>
        <strain evidence="3">An420c</strain>
    </source>
</reference>
<protein>
    <recommendedName>
        <fullName evidence="2">Putative membrane protein insertion efficiency factor</fullName>
    </recommendedName>
</protein>
<comment type="caution">
    <text evidence="3">The sequence shown here is derived from an EMBL/GenBank/DDBJ whole genome shotgun (WGS) entry which is preliminary data.</text>
</comment>
<dbReference type="InterPro" id="IPR002696">
    <property type="entry name" value="Membr_insert_effic_factor_YidD"/>
</dbReference>
<comment type="subcellular location">
    <subcellularLocation>
        <location evidence="2">Cell membrane</location>
        <topology evidence="2">Peripheral membrane protein</topology>
        <orientation evidence="2">Cytoplasmic side</orientation>
    </subcellularLocation>
</comment>
<dbReference type="NCBIfam" id="TIGR00278">
    <property type="entry name" value="membrane protein insertion efficiency factor YidD"/>
    <property type="match status" value="1"/>
</dbReference>
<dbReference type="PANTHER" id="PTHR33383">
    <property type="entry name" value="MEMBRANE PROTEIN INSERTION EFFICIENCY FACTOR-RELATED"/>
    <property type="match status" value="1"/>
</dbReference>
<organism evidence="3 4">
    <name type="scientific">Mordavella massiliensis</name>
    <dbReference type="NCBI Taxonomy" id="1871024"/>
    <lineage>
        <taxon>Bacteria</taxon>
        <taxon>Bacillati</taxon>
        <taxon>Bacillota</taxon>
        <taxon>Clostridia</taxon>
        <taxon>Eubacteriales</taxon>
        <taxon>Clostridiaceae</taxon>
        <taxon>Mordavella</taxon>
    </lineage>
</organism>
<dbReference type="Pfam" id="PF01809">
    <property type="entry name" value="YidD"/>
    <property type="match status" value="1"/>
</dbReference>
<comment type="similarity">
    <text evidence="2">Belongs to the UPF0161 family.</text>
</comment>
<dbReference type="GO" id="GO:0005886">
    <property type="term" value="C:plasma membrane"/>
    <property type="evidence" value="ECO:0007669"/>
    <property type="project" value="UniProtKB-SubCell"/>
</dbReference>
<keyword evidence="1 2" id="KW-0472">Membrane</keyword>
<dbReference type="SMART" id="SM01234">
    <property type="entry name" value="Haemolytic"/>
    <property type="match status" value="1"/>
</dbReference>
<evidence type="ECO:0000256" key="2">
    <source>
        <dbReference type="HAMAP-Rule" id="MF_00386"/>
    </source>
</evidence>
<dbReference type="EMBL" id="JACJLV010000038">
    <property type="protein sequence ID" value="MBM6827495.1"/>
    <property type="molecule type" value="Genomic_DNA"/>
</dbReference>
<proteinExistence type="inferred from homology"/>
<name>A0A938X4I9_9CLOT</name>
<evidence type="ECO:0000256" key="1">
    <source>
        <dbReference type="ARBA" id="ARBA00023136"/>
    </source>
</evidence>
<evidence type="ECO:0000313" key="4">
    <source>
        <dbReference type="Proteomes" id="UP000713880"/>
    </source>
</evidence>
<keyword evidence="2" id="KW-1003">Cell membrane</keyword>
<gene>
    <name evidence="3" type="primary">yidD</name>
    <name evidence="3" type="ORF">H6A13_10385</name>
</gene>
<evidence type="ECO:0000313" key="3">
    <source>
        <dbReference type="EMBL" id="MBM6827495.1"/>
    </source>
</evidence>
<dbReference type="HAMAP" id="MF_00386">
    <property type="entry name" value="UPF0161_YidD"/>
    <property type="match status" value="1"/>
</dbReference>
<reference evidence="3" key="1">
    <citation type="submission" date="2020-08" db="EMBL/GenBank/DDBJ databases">
        <authorList>
            <person name="Cejkova D."/>
            <person name="Kubasova T."/>
            <person name="Jahodarova E."/>
            <person name="Rychlik I."/>
        </authorList>
    </citation>
    <scope>NUCLEOTIDE SEQUENCE</scope>
    <source>
        <strain evidence="3">An420c</strain>
    </source>
</reference>